<evidence type="ECO:0000256" key="2">
    <source>
        <dbReference type="ARBA" id="ARBA00007531"/>
    </source>
</evidence>
<dbReference type="Gene3D" id="2.60.40.2880">
    <property type="entry name" value="MmpS1-5, C-terminal soluble domain"/>
    <property type="match status" value="1"/>
</dbReference>
<dbReference type="Pfam" id="PF05423">
    <property type="entry name" value="Mycobact_memb"/>
    <property type="match status" value="1"/>
</dbReference>
<dbReference type="GO" id="GO:0005886">
    <property type="term" value="C:plasma membrane"/>
    <property type="evidence" value="ECO:0007669"/>
    <property type="project" value="UniProtKB-SubCell"/>
</dbReference>
<keyword evidence="9" id="KW-1185">Reference proteome</keyword>
<protein>
    <submittedName>
        <fullName evidence="8">Uncharacterized protein</fullName>
    </submittedName>
</protein>
<name>A0A849A8L2_9ACTN</name>
<keyword evidence="3" id="KW-1003">Cell membrane</keyword>
<proteinExistence type="inferred from homology"/>
<comment type="caution">
    <text evidence="8">The sequence shown here is derived from an EMBL/GenBank/DDBJ whole genome shotgun (WGS) entry which is preliminary data.</text>
</comment>
<feature type="chain" id="PRO_5032272764" evidence="7">
    <location>
        <begin position="23"/>
        <end position="279"/>
    </location>
</feature>
<evidence type="ECO:0000256" key="3">
    <source>
        <dbReference type="ARBA" id="ARBA00022475"/>
    </source>
</evidence>
<evidence type="ECO:0000256" key="6">
    <source>
        <dbReference type="ARBA" id="ARBA00023136"/>
    </source>
</evidence>
<reference evidence="8 9" key="1">
    <citation type="submission" date="2020-05" db="EMBL/GenBank/DDBJ databases">
        <title>Nakamurella sp. DB0629 isolated from air conditioner.</title>
        <authorList>
            <person name="Kim D.H."/>
            <person name="Kim D.-U."/>
        </authorList>
    </citation>
    <scope>NUCLEOTIDE SEQUENCE [LARGE SCALE GENOMIC DNA]</scope>
    <source>
        <strain evidence="8 9">DB0629</strain>
    </source>
</reference>
<dbReference type="PROSITE" id="PS51257">
    <property type="entry name" value="PROKAR_LIPOPROTEIN"/>
    <property type="match status" value="1"/>
</dbReference>
<accession>A0A849A8L2</accession>
<dbReference type="RefSeq" id="WP_171200606.1">
    <property type="nucleotide sequence ID" value="NZ_JABEND010000009.1"/>
</dbReference>
<comment type="subcellular location">
    <subcellularLocation>
        <location evidence="1">Cell membrane</location>
    </subcellularLocation>
</comment>
<dbReference type="InterPro" id="IPR008693">
    <property type="entry name" value="MmpS"/>
</dbReference>
<evidence type="ECO:0000256" key="5">
    <source>
        <dbReference type="ARBA" id="ARBA00022989"/>
    </source>
</evidence>
<keyword evidence="5" id="KW-1133">Transmembrane helix</keyword>
<organism evidence="8 9">
    <name type="scientific">Nakamurella aerolata</name>
    <dbReference type="NCBI Taxonomy" id="1656892"/>
    <lineage>
        <taxon>Bacteria</taxon>
        <taxon>Bacillati</taxon>
        <taxon>Actinomycetota</taxon>
        <taxon>Actinomycetes</taxon>
        <taxon>Nakamurellales</taxon>
        <taxon>Nakamurellaceae</taxon>
        <taxon>Nakamurella</taxon>
    </lineage>
</organism>
<evidence type="ECO:0000256" key="1">
    <source>
        <dbReference type="ARBA" id="ARBA00004236"/>
    </source>
</evidence>
<evidence type="ECO:0000313" key="9">
    <source>
        <dbReference type="Proteomes" id="UP000562984"/>
    </source>
</evidence>
<evidence type="ECO:0000256" key="4">
    <source>
        <dbReference type="ARBA" id="ARBA00022692"/>
    </source>
</evidence>
<sequence length="279" mass="29158">MRKLLAAGAALLTMLFAGCSSAAPAAQTVTSTARTTISTTRLLTVISTATETPDTETVSVPTTERVTVTYDPVAASKSKAAASSKASAEAAQKNGVEGYRAQIKAAGIGPEVESMTGGLIDISDPLTACKRLRAGTEPFDDLGITIDWNTYWSLAKKDERTALKLLVKNVCPELQSKLDAAEKDVTQQQQNAGKLVYTVSGEGTAMITFTDAQGQISQQSDASLPWSKALEGVGSDDFISVSAQHSTGGGKISCAIEYEGEQVTSNESSGDYAIVQCSK</sequence>
<evidence type="ECO:0000256" key="7">
    <source>
        <dbReference type="SAM" id="SignalP"/>
    </source>
</evidence>
<dbReference type="InterPro" id="IPR038468">
    <property type="entry name" value="MmpS_C"/>
</dbReference>
<comment type="similarity">
    <text evidence="2">Belongs to the MmpS family.</text>
</comment>
<evidence type="ECO:0000313" key="8">
    <source>
        <dbReference type="EMBL" id="NNG36899.1"/>
    </source>
</evidence>
<dbReference type="Proteomes" id="UP000562984">
    <property type="component" value="Unassembled WGS sequence"/>
</dbReference>
<keyword evidence="7" id="KW-0732">Signal</keyword>
<keyword evidence="4" id="KW-0812">Transmembrane</keyword>
<gene>
    <name evidence="8" type="ORF">HKD39_14500</name>
</gene>
<feature type="signal peptide" evidence="7">
    <location>
        <begin position="1"/>
        <end position="22"/>
    </location>
</feature>
<dbReference type="EMBL" id="JABEND010000009">
    <property type="protein sequence ID" value="NNG36899.1"/>
    <property type="molecule type" value="Genomic_DNA"/>
</dbReference>
<dbReference type="AlphaFoldDB" id="A0A849A8L2"/>
<keyword evidence="6" id="KW-0472">Membrane</keyword>